<sequence length="52" mass="6005">MPKINFLRRENLEDGKIKTQKAYRNPDHRSISSQHVAGCCVWSGHVGYFKSN</sequence>
<evidence type="ECO:0000313" key="1">
    <source>
        <dbReference type="EMBL" id="ABB14568.1"/>
    </source>
</evidence>
<dbReference type="KEGG" id="chy:CHY_2524"/>
<name>Q3A967_CARHZ</name>
<keyword evidence="2" id="KW-1185">Reference proteome</keyword>
<proteinExistence type="predicted"/>
<gene>
    <name evidence="1" type="ordered locus">CHY_2524</name>
</gene>
<dbReference type="InParanoid" id="Q3A967"/>
<dbReference type="HOGENOM" id="CLU_3078006_0_0_9"/>
<dbReference type="AlphaFoldDB" id="Q3A967"/>
<organism evidence="1 2">
    <name type="scientific">Carboxydothermus hydrogenoformans (strain ATCC BAA-161 / DSM 6008 / Z-2901)</name>
    <dbReference type="NCBI Taxonomy" id="246194"/>
    <lineage>
        <taxon>Bacteria</taxon>
        <taxon>Bacillati</taxon>
        <taxon>Bacillota</taxon>
        <taxon>Clostridia</taxon>
        <taxon>Thermoanaerobacterales</taxon>
        <taxon>Thermoanaerobacteraceae</taxon>
        <taxon>Carboxydothermus</taxon>
    </lineage>
</organism>
<dbReference type="Proteomes" id="UP000002706">
    <property type="component" value="Chromosome"/>
</dbReference>
<dbReference type="EMBL" id="CP000141">
    <property type="protein sequence ID" value="ABB14568.1"/>
    <property type="molecule type" value="Genomic_DNA"/>
</dbReference>
<accession>Q3A967</accession>
<evidence type="ECO:0000313" key="2">
    <source>
        <dbReference type="Proteomes" id="UP000002706"/>
    </source>
</evidence>
<reference evidence="1 2" key="1">
    <citation type="journal article" date="2005" name="PLoS Genet.">
        <title>Life in hot carbon monoxide: the complete genome sequence of Carboxydothermus hydrogenoformans Z-2901.</title>
        <authorList>
            <person name="Wu M."/>
            <person name="Ren Q."/>
            <person name="Durkin A.S."/>
            <person name="Daugherty S.C."/>
            <person name="Brinkac L.M."/>
            <person name="Dodson R.J."/>
            <person name="Madupu R."/>
            <person name="Sullivan S.A."/>
            <person name="Kolonay J.F."/>
            <person name="Haft D.H."/>
            <person name="Nelson W.C."/>
            <person name="Tallon L.J."/>
            <person name="Jones K.M."/>
            <person name="Ulrich L.E."/>
            <person name="Gonzalez J.M."/>
            <person name="Zhulin I.B."/>
            <person name="Robb F.T."/>
            <person name="Eisen J.A."/>
        </authorList>
    </citation>
    <scope>NUCLEOTIDE SEQUENCE [LARGE SCALE GENOMIC DNA]</scope>
    <source>
        <strain evidence="2">ATCC BAA-161 / DSM 6008 / Z-2901</strain>
    </source>
</reference>
<protein>
    <submittedName>
        <fullName evidence="1">Uncharacterized protein</fullName>
    </submittedName>
</protein>